<protein>
    <submittedName>
        <fullName evidence="1">Uncharacterized protein</fullName>
    </submittedName>
</protein>
<evidence type="ECO:0000313" key="2">
    <source>
        <dbReference type="Proteomes" id="UP001497512"/>
    </source>
</evidence>
<name>A0ABP0UX29_9BRYO</name>
<dbReference type="Proteomes" id="UP001497512">
    <property type="component" value="Chromosome 7"/>
</dbReference>
<keyword evidence="2" id="KW-1185">Reference proteome</keyword>
<evidence type="ECO:0000313" key="1">
    <source>
        <dbReference type="EMBL" id="CAK9231659.1"/>
    </source>
</evidence>
<gene>
    <name evidence="1" type="ORF">CSSPTR1EN2_LOCUS20838</name>
</gene>
<accession>A0ABP0UX29</accession>
<proteinExistence type="predicted"/>
<dbReference type="EMBL" id="OZ019899">
    <property type="protein sequence ID" value="CAK9231659.1"/>
    <property type="molecule type" value="Genomic_DNA"/>
</dbReference>
<sequence>MDSVIILQPWCKGKKKGQNLGSLRPSLWASAGLHRKCTRFALRQVSLVGRDGGAWQKNPRIHDQEPTSSLMFKCEGTPRTSVRVPTAQCDGRYLSIRIGGSDLGSRVLVCRGLTLNVFDVWSNKVPHEFEDGEVSERDDKYFARIGNNVISVYETR</sequence>
<organism evidence="1 2">
    <name type="scientific">Sphagnum troendelagicum</name>
    <dbReference type="NCBI Taxonomy" id="128251"/>
    <lineage>
        <taxon>Eukaryota</taxon>
        <taxon>Viridiplantae</taxon>
        <taxon>Streptophyta</taxon>
        <taxon>Embryophyta</taxon>
        <taxon>Bryophyta</taxon>
        <taxon>Sphagnophytina</taxon>
        <taxon>Sphagnopsida</taxon>
        <taxon>Sphagnales</taxon>
        <taxon>Sphagnaceae</taxon>
        <taxon>Sphagnum</taxon>
    </lineage>
</organism>
<reference evidence="1" key="1">
    <citation type="submission" date="2024-02" db="EMBL/GenBank/DDBJ databases">
        <authorList>
            <consortium name="ELIXIR-Norway"/>
            <consortium name="Elixir Norway"/>
        </authorList>
    </citation>
    <scope>NUCLEOTIDE SEQUENCE</scope>
</reference>